<reference evidence="2 3" key="1">
    <citation type="submission" date="2020-07" db="EMBL/GenBank/DDBJ databases">
        <title>Sequencing the genomes of 1000 actinobacteria strains.</title>
        <authorList>
            <person name="Klenk H.-P."/>
        </authorList>
    </citation>
    <scope>NUCLEOTIDE SEQUENCE [LARGE SCALE GENOMIC DNA]</scope>
    <source>
        <strain evidence="2 3">DSM 42178</strain>
    </source>
</reference>
<organism evidence="2 3">
    <name type="scientific">Allostreptomyces psammosilenae</name>
    <dbReference type="NCBI Taxonomy" id="1892865"/>
    <lineage>
        <taxon>Bacteria</taxon>
        <taxon>Bacillati</taxon>
        <taxon>Actinomycetota</taxon>
        <taxon>Actinomycetes</taxon>
        <taxon>Kitasatosporales</taxon>
        <taxon>Streptomycetaceae</taxon>
        <taxon>Allostreptomyces</taxon>
    </lineage>
</organism>
<protein>
    <submittedName>
        <fullName evidence="2">Uncharacterized protein</fullName>
    </submittedName>
</protein>
<evidence type="ECO:0000313" key="3">
    <source>
        <dbReference type="Proteomes" id="UP000567795"/>
    </source>
</evidence>
<dbReference type="EMBL" id="JACBZD010000001">
    <property type="protein sequence ID" value="NYI06199.1"/>
    <property type="molecule type" value="Genomic_DNA"/>
</dbReference>
<comment type="caution">
    <text evidence="2">The sequence shown here is derived from an EMBL/GenBank/DDBJ whole genome shotgun (WGS) entry which is preliminary data.</text>
</comment>
<gene>
    <name evidence="2" type="ORF">FHU37_003142</name>
</gene>
<proteinExistence type="predicted"/>
<evidence type="ECO:0000313" key="2">
    <source>
        <dbReference type="EMBL" id="NYI06199.1"/>
    </source>
</evidence>
<name>A0A852ZVD7_9ACTN</name>
<sequence length="37" mass="3809">MLHLPVGSQGSQESHETRHRTLGTSGPQAGPEAGAAR</sequence>
<dbReference type="Proteomes" id="UP000567795">
    <property type="component" value="Unassembled WGS sequence"/>
</dbReference>
<accession>A0A852ZVD7</accession>
<feature type="region of interest" description="Disordered" evidence="1">
    <location>
        <begin position="1"/>
        <end position="37"/>
    </location>
</feature>
<evidence type="ECO:0000256" key="1">
    <source>
        <dbReference type="SAM" id="MobiDB-lite"/>
    </source>
</evidence>
<keyword evidence="3" id="KW-1185">Reference proteome</keyword>
<dbReference type="AlphaFoldDB" id="A0A852ZVD7"/>